<comment type="caution">
    <text evidence="1">The sequence shown here is derived from an EMBL/GenBank/DDBJ whole genome shotgun (WGS) entry which is preliminary data.</text>
</comment>
<name>A0A9J6GSS7_HAELO</name>
<dbReference type="VEuPathDB" id="VectorBase:HLOH_046362"/>
<dbReference type="EMBL" id="JABSTR010000008">
    <property type="protein sequence ID" value="KAH9377865.1"/>
    <property type="molecule type" value="Genomic_DNA"/>
</dbReference>
<sequence>MAYCTACKTELRAHVQELKAHRKTEKHARNMQLSSTAHEQRQLQGFVVSQPRVASNRTEVKIAELRLAAHIAVHGSLVTADHMTPLMGRTKCTALVNKVLGPTFNQMLLDELRDCKFSLILDESTDVSSTWQQHLCKNATP</sequence>
<accession>A0A9J6GSS7</accession>
<gene>
    <name evidence="1" type="ORF">HPB48_022113</name>
</gene>
<evidence type="ECO:0000313" key="1">
    <source>
        <dbReference type="EMBL" id="KAH9377865.1"/>
    </source>
</evidence>
<protein>
    <recommendedName>
        <fullName evidence="3">DUF4371 domain-containing protein</fullName>
    </recommendedName>
</protein>
<dbReference type="AlphaFoldDB" id="A0A9J6GSS7"/>
<reference evidence="1 2" key="1">
    <citation type="journal article" date="2020" name="Cell">
        <title>Large-Scale Comparative Analyses of Tick Genomes Elucidate Their Genetic Diversity and Vector Capacities.</title>
        <authorList>
            <consortium name="Tick Genome and Microbiome Consortium (TIGMIC)"/>
            <person name="Jia N."/>
            <person name="Wang J."/>
            <person name="Shi W."/>
            <person name="Du L."/>
            <person name="Sun Y."/>
            <person name="Zhan W."/>
            <person name="Jiang J.F."/>
            <person name="Wang Q."/>
            <person name="Zhang B."/>
            <person name="Ji P."/>
            <person name="Bell-Sakyi L."/>
            <person name="Cui X.M."/>
            <person name="Yuan T.T."/>
            <person name="Jiang B.G."/>
            <person name="Yang W.F."/>
            <person name="Lam T.T."/>
            <person name="Chang Q.C."/>
            <person name="Ding S.J."/>
            <person name="Wang X.J."/>
            <person name="Zhu J.G."/>
            <person name="Ruan X.D."/>
            <person name="Zhao L."/>
            <person name="Wei J.T."/>
            <person name="Ye R.Z."/>
            <person name="Que T.C."/>
            <person name="Du C.H."/>
            <person name="Zhou Y.H."/>
            <person name="Cheng J.X."/>
            <person name="Dai P.F."/>
            <person name="Guo W.B."/>
            <person name="Han X.H."/>
            <person name="Huang E.J."/>
            <person name="Li L.F."/>
            <person name="Wei W."/>
            <person name="Gao Y.C."/>
            <person name="Liu J.Z."/>
            <person name="Shao H.Z."/>
            <person name="Wang X."/>
            <person name="Wang C.C."/>
            <person name="Yang T.C."/>
            <person name="Huo Q.B."/>
            <person name="Li W."/>
            <person name="Chen H.Y."/>
            <person name="Chen S.E."/>
            <person name="Zhou L.G."/>
            <person name="Ni X.B."/>
            <person name="Tian J.H."/>
            <person name="Sheng Y."/>
            <person name="Liu T."/>
            <person name="Pan Y.S."/>
            <person name="Xia L.Y."/>
            <person name="Li J."/>
            <person name="Zhao F."/>
            <person name="Cao W.C."/>
        </authorList>
    </citation>
    <scope>NUCLEOTIDE SEQUENCE [LARGE SCALE GENOMIC DNA]</scope>
    <source>
        <strain evidence="1">HaeL-2018</strain>
    </source>
</reference>
<proteinExistence type="predicted"/>
<dbReference type="OMA" id="MAYCTAC"/>
<dbReference type="Proteomes" id="UP000821853">
    <property type="component" value="Unassembled WGS sequence"/>
</dbReference>
<evidence type="ECO:0000313" key="2">
    <source>
        <dbReference type="Proteomes" id="UP000821853"/>
    </source>
</evidence>
<dbReference type="OrthoDB" id="10023262at2759"/>
<evidence type="ECO:0008006" key="3">
    <source>
        <dbReference type="Google" id="ProtNLM"/>
    </source>
</evidence>
<keyword evidence="2" id="KW-1185">Reference proteome</keyword>
<organism evidence="1 2">
    <name type="scientific">Haemaphysalis longicornis</name>
    <name type="common">Bush tick</name>
    <dbReference type="NCBI Taxonomy" id="44386"/>
    <lineage>
        <taxon>Eukaryota</taxon>
        <taxon>Metazoa</taxon>
        <taxon>Ecdysozoa</taxon>
        <taxon>Arthropoda</taxon>
        <taxon>Chelicerata</taxon>
        <taxon>Arachnida</taxon>
        <taxon>Acari</taxon>
        <taxon>Parasitiformes</taxon>
        <taxon>Ixodida</taxon>
        <taxon>Ixodoidea</taxon>
        <taxon>Ixodidae</taxon>
        <taxon>Haemaphysalinae</taxon>
        <taxon>Haemaphysalis</taxon>
    </lineage>
</organism>